<dbReference type="PANTHER" id="PTHR33446">
    <property type="entry name" value="PROTEIN TONB-RELATED"/>
    <property type="match status" value="1"/>
</dbReference>
<keyword evidence="7" id="KW-0653">Protein transport</keyword>
<evidence type="ECO:0000256" key="2">
    <source>
        <dbReference type="ARBA" id="ARBA00006555"/>
    </source>
</evidence>
<dbReference type="Pfam" id="PF03544">
    <property type="entry name" value="TonB_C"/>
    <property type="match status" value="1"/>
</dbReference>
<dbReference type="NCBIfam" id="TIGR01352">
    <property type="entry name" value="tonB_Cterm"/>
    <property type="match status" value="1"/>
</dbReference>
<keyword evidence="3" id="KW-0813">Transport</keyword>
<feature type="domain" description="TonB C-terminal" evidence="11">
    <location>
        <begin position="200"/>
        <end position="291"/>
    </location>
</feature>
<comment type="similarity">
    <text evidence="2">Belongs to the TonB family.</text>
</comment>
<keyword evidence="5" id="KW-0997">Cell inner membrane</keyword>
<evidence type="ECO:0000256" key="1">
    <source>
        <dbReference type="ARBA" id="ARBA00004383"/>
    </source>
</evidence>
<dbReference type="InterPro" id="IPR051045">
    <property type="entry name" value="TonB-dependent_transducer"/>
</dbReference>
<gene>
    <name evidence="12" type="ORF">ACFS7Y_20305</name>
</gene>
<dbReference type="PROSITE" id="PS52015">
    <property type="entry name" value="TONB_CTD"/>
    <property type="match status" value="1"/>
</dbReference>
<reference evidence="13" key="1">
    <citation type="journal article" date="2019" name="Int. J. Syst. Evol. Microbiol.">
        <title>The Global Catalogue of Microorganisms (GCM) 10K type strain sequencing project: providing services to taxonomists for standard genome sequencing and annotation.</title>
        <authorList>
            <consortium name="The Broad Institute Genomics Platform"/>
            <consortium name="The Broad Institute Genome Sequencing Center for Infectious Disease"/>
            <person name="Wu L."/>
            <person name="Ma J."/>
        </authorList>
    </citation>
    <scope>NUCLEOTIDE SEQUENCE [LARGE SCALE GENOMIC DNA]</scope>
    <source>
        <strain evidence="13">KCTC 22814</strain>
    </source>
</reference>
<keyword evidence="8 10" id="KW-1133">Transmembrane helix</keyword>
<proteinExistence type="inferred from homology"/>
<accession>A0ABW6BMF6</accession>
<evidence type="ECO:0000256" key="4">
    <source>
        <dbReference type="ARBA" id="ARBA00022475"/>
    </source>
</evidence>
<dbReference type="InterPro" id="IPR006260">
    <property type="entry name" value="TonB/TolA_C"/>
</dbReference>
<feature type="transmembrane region" description="Helical" evidence="10">
    <location>
        <begin position="41"/>
        <end position="59"/>
    </location>
</feature>
<evidence type="ECO:0000313" key="12">
    <source>
        <dbReference type="EMBL" id="MFD2969744.1"/>
    </source>
</evidence>
<keyword evidence="9 10" id="KW-0472">Membrane</keyword>
<evidence type="ECO:0000256" key="8">
    <source>
        <dbReference type="ARBA" id="ARBA00022989"/>
    </source>
</evidence>
<dbReference type="EMBL" id="JBHUPB010000015">
    <property type="protein sequence ID" value="MFD2969744.1"/>
    <property type="molecule type" value="Genomic_DNA"/>
</dbReference>
<comment type="caution">
    <text evidence="12">The sequence shown here is derived from an EMBL/GenBank/DDBJ whole genome shotgun (WGS) entry which is preliminary data.</text>
</comment>
<dbReference type="SUPFAM" id="SSF74653">
    <property type="entry name" value="TolA/TonB C-terminal domain"/>
    <property type="match status" value="1"/>
</dbReference>
<evidence type="ECO:0000256" key="5">
    <source>
        <dbReference type="ARBA" id="ARBA00022519"/>
    </source>
</evidence>
<keyword evidence="6 10" id="KW-0812">Transmembrane</keyword>
<keyword evidence="4" id="KW-1003">Cell membrane</keyword>
<evidence type="ECO:0000256" key="6">
    <source>
        <dbReference type="ARBA" id="ARBA00022692"/>
    </source>
</evidence>
<dbReference type="RefSeq" id="WP_320183238.1">
    <property type="nucleotide sequence ID" value="NZ_CP138332.1"/>
</dbReference>
<dbReference type="Gene3D" id="3.30.1150.10">
    <property type="match status" value="1"/>
</dbReference>
<evidence type="ECO:0000256" key="10">
    <source>
        <dbReference type="SAM" id="Phobius"/>
    </source>
</evidence>
<sequence>MWNNKLDIYEKEWLDVVFSSRNRLYGAYDLRKNASLATNRALIIVTGVVALLIGTKIAYDNMPKAINLTAPYEERTVILDDDQMLLDPPKDEEILIPEEKPVQQIAQDPPAIDLIRAVEPIVTAANKVTEDMASQDELKDKMTARITLKKVEGGSYIAKGEFGPKKQEGAMTGVASGAPVGSVDGNEIFRAVEVMPNPPGGMEAFVQWVGKNYNYPEAALQQGIKGSVVVSFVVERDGSLTDIKVVRDLSFGTGQEAVRVLKKAKKWAPGVQNGRPVRVSYTLPITLSTIQ</sequence>
<dbReference type="Proteomes" id="UP001597525">
    <property type="component" value="Unassembled WGS sequence"/>
</dbReference>
<dbReference type="PANTHER" id="PTHR33446:SF2">
    <property type="entry name" value="PROTEIN TONB"/>
    <property type="match status" value="1"/>
</dbReference>
<evidence type="ECO:0000256" key="9">
    <source>
        <dbReference type="ARBA" id="ARBA00023136"/>
    </source>
</evidence>
<evidence type="ECO:0000256" key="7">
    <source>
        <dbReference type="ARBA" id="ARBA00022927"/>
    </source>
</evidence>
<organism evidence="12 13">
    <name type="scientific">Sphingobacterium bambusae</name>
    <dbReference type="NCBI Taxonomy" id="662858"/>
    <lineage>
        <taxon>Bacteria</taxon>
        <taxon>Pseudomonadati</taxon>
        <taxon>Bacteroidota</taxon>
        <taxon>Sphingobacteriia</taxon>
        <taxon>Sphingobacteriales</taxon>
        <taxon>Sphingobacteriaceae</taxon>
        <taxon>Sphingobacterium</taxon>
    </lineage>
</organism>
<evidence type="ECO:0000313" key="13">
    <source>
        <dbReference type="Proteomes" id="UP001597525"/>
    </source>
</evidence>
<keyword evidence="13" id="KW-1185">Reference proteome</keyword>
<evidence type="ECO:0000256" key="3">
    <source>
        <dbReference type="ARBA" id="ARBA00022448"/>
    </source>
</evidence>
<dbReference type="InterPro" id="IPR037682">
    <property type="entry name" value="TonB_C"/>
</dbReference>
<comment type="subcellular location">
    <subcellularLocation>
        <location evidence="1">Cell inner membrane</location>
        <topology evidence="1">Single-pass membrane protein</topology>
        <orientation evidence="1">Periplasmic side</orientation>
    </subcellularLocation>
</comment>
<evidence type="ECO:0000259" key="11">
    <source>
        <dbReference type="PROSITE" id="PS52015"/>
    </source>
</evidence>
<protein>
    <submittedName>
        <fullName evidence="12">Energy transducer TonB</fullName>
    </submittedName>
</protein>
<name>A0ABW6BMF6_9SPHI</name>